<dbReference type="SUPFAM" id="SSF53335">
    <property type="entry name" value="S-adenosyl-L-methionine-dependent methyltransferases"/>
    <property type="match status" value="1"/>
</dbReference>
<protein>
    <recommendedName>
        <fullName evidence="8">Methyltransferase</fullName>
        <ecNumber evidence="8">2.1.1.-</ecNumber>
    </recommendedName>
</protein>
<comment type="similarity">
    <text evidence="1">Belongs to the N(4)/N(6)-methyltransferase family. N(4) subfamily.</text>
</comment>
<dbReference type="InterPro" id="IPR002941">
    <property type="entry name" value="DNA_methylase_N4/N6"/>
</dbReference>
<keyword evidence="3" id="KW-0808">Transferase</keyword>
<feature type="domain" description="DNA methylase N-4/N-6" evidence="9">
    <location>
        <begin position="10"/>
        <end position="314"/>
    </location>
</feature>
<reference evidence="10 11" key="1">
    <citation type="submission" date="2016-06" db="EMBL/GenBank/DDBJ databases">
        <title>Gene turnover analysis identifies the evolutionary adaptation of the extremophile Acidithiobacillus caldus.</title>
        <authorList>
            <person name="Zhang X."/>
        </authorList>
    </citation>
    <scope>NUCLEOTIDE SEQUENCE [LARGE SCALE GENOMIC DNA]</scope>
    <source>
        <strain evidence="10 11">DX</strain>
    </source>
</reference>
<evidence type="ECO:0000256" key="8">
    <source>
        <dbReference type="RuleBase" id="RU362026"/>
    </source>
</evidence>
<dbReference type="Pfam" id="PF01555">
    <property type="entry name" value="N6_N4_Mtase"/>
    <property type="match status" value="2"/>
</dbReference>
<dbReference type="PROSITE" id="PS00093">
    <property type="entry name" value="N4_MTASE"/>
    <property type="match status" value="1"/>
</dbReference>
<keyword evidence="6" id="KW-0238">DNA-binding</keyword>
<evidence type="ECO:0000256" key="2">
    <source>
        <dbReference type="ARBA" id="ARBA00022603"/>
    </source>
</evidence>
<dbReference type="GO" id="GO:0032259">
    <property type="term" value="P:methylation"/>
    <property type="evidence" value="ECO:0007669"/>
    <property type="project" value="UniProtKB-KW"/>
</dbReference>
<evidence type="ECO:0000256" key="4">
    <source>
        <dbReference type="ARBA" id="ARBA00022691"/>
    </source>
</evidence>
<keyword evidence="2" id="KW-0489">Methyltransferase</keyword>
<evidence type="ECO:0000313" key="11">
    <source>
        <dbReference type="Proteomes" id="UP000175616"/>
    </source>
</evidence>
<evidence type="ECO:0000259" key="9">
    <source>
        <dbReference type="Pfam" id="PF01555"/>
    </source>
</evidence>
<dbReference type="InterPro" id="IPR029063">
    <property type="entry name" value="SAM-dependent_MTases_sf"/>
</dbReference>
<dbReference type="GO" id="GO:0003677">
    <property type="term" value="F:DNA binding"/>
    <property type="evidence" value="ECO:0007669"/>
    <property type="project" value="UniProtKB-KW"/>
</dbReference>
<dbReference type="PRINTS" id="PR00508">
    <property type="entry name" value="S21N4MTFRASE"/>
</dbReference>
<dbReference type="Gene3D" id="3.40.50.150">
    <property type="entry name" value="Vaccinia Virus protein VP39"/>
    <property type="match status" value="2"/>
</dbReference>
<organism evidence="10 11">
    <name type="scientific">Acidithiobacillus caldus</name>
    <dbReference type="NCBI Taxonomy" id="33059"/>
    <lineage>
        <taxon>Bacteria</taxon>
        <taxon>Pseudomonadati</taxon>
        <taxon>Pseudomonadota</taxon>
        <taxon>Acidithiobacillia</taxon>
        <taxon>Acidithiobacillales</taxon>
        <taxon>Acidithiobacillaceae</taxon>
        <taxon>Acidithiobacillus</taxon>
    </lineage>
</organism>
<accession>A0A1E7YNU5</accession>
<gene>
    <name evidence="10" type="ORF">BAE27_05570</name>
</gene>
<dbReference type="Proteomes" id="UP000175616">
    <property type="component" value="Unassembled WGS sequence"/>
</dbReference>
<name>A0A1E7YNU5_9PROT</name>
<dbReference type="GO" id="GO:0015667">
    <property type="term" value="F:site-specific DNA-methyltransferase (cytosine-N4-specific) activity"/>
    <property type="evidence" value="ECO:0007669"/>
    <property type="project" value="UniProtKB-EC"/>
</dbReference>
<dbReference type="InterPro" id="IPR001091">
    <property type="entry name" value="RM_Methyltransferase"/>
</dbReference>
<feature type="domain" description="DNA methylase N-4/N-6" evidence="9">
    <location>
        <begin position="389"/>
        <end position="426"/>
    </location>
</feature>
<comment type="caution">
    <text evidence="10">The sequence shown here is derived from an EMBL/GenBank/DDBJ whole genome shotgun (WGS) entry which is preliminary data.</text>
</comment>
<evidence type="ECO:0000256" key="1">
    <source>
        <dbReference type="ARBA" id="ARBA00010203"/>
    </source>
</evidence>
<dbReference type="GO" id="GO:0008170">
    <property type="term" value="F:N-methyltransferase activity"/>
    <property type="evidence" value="ECO:0007669"/>
    <property type="project" value="InterPro"/>
</dbReference>
<evidence type="ECO:0000256" key="3">
    <source>
        <dbReference type="ARBA" id="ARBA00022679"/>
    </source>
</evidence>
<comment type="catalytic activity">
    <reaction evidence="7">
        <text>a 2'-deoxycytidine in DNA + S-adenosyl-L-methionine = an N(4)-methyl-2'-deoxycytidine in DNA + S-adenosyl-L-homocysteine + H(+)</text>
        <dbReference type="Rhea" id="RHEA:16857"/>
        <dbReference type="Rhea" id="RHEA-COMP:11369"/>
        <dbReference type="Rhea" id="RHEA-COMP:13674"/>
        <dbReference type="ChEBI" id="CHEBI:15378"/>
        <dbReference type="ChEBI" id="CHEBI:57856"/>
        <dbReference type="ChEBI" id="CHEBI:59789"/>
        <dbReference type="ChEBI" id="CHEBI:85452"/>
        <dbReference type="ChEBI" id="CHEBI:137933"/>
        <dbReference type="EC" id="2.1.1.113"/>
    </reaction>
</comment>
<dbReference type="EC" id="2.1.1.-" evidence="8"/>
<sequence length="440" mass="49648">MLRGLPENSVQTVVTSPPYFGLRDYGLEPVVWEPVVYAPMPGLAGIRVPEWADPDRWAACDHEWDEWVEDHDVREMAIAGKTRTTDRSYGGDASRRFDGNHQKHRHGQFCRRCGAWRGCLGLEPSVDLYIGHLVQVFREVRRVLRPDGTLWLNLGDSYAGGREHAAGIKPKDLLGVPWRAAFALRSDGWWLRSDIVFAKLNPMPESVTDRPTRAHEFHFLLTKSERYFYDHIAIREPSVTKPQRRLTQRHSERDAHMRPDKIYPYRLSDVPIQQQSDRNRRDVWTISTKPYAGAHFAVMPVDLVEPCVLAGTSEAGACAQCGAPWERVVEREISDAPDSYNGSSFDRGKSREAREFLASVGTAPRTAGVRTTGWRPTCRCGTDDRAPCVVLDPFGGSGTVALVARKLGRRAWYIDASPDYRDLAEERLGLLGKQETLLLG</sequence>
<evidence type="ECO:0000256" key="6">
    <source>
        <dbReference type="ARBA" id="ARBA00023125"/>
    </source>
</evidence>
<dbReference type="GO" id="GO:0009307">
    <property type="term" value="P:DNA restriction-modification system"/>
    <property type="evidence" value="ECO:0007669"/>
    <property type="project" value="UniProtKB-KW"/>
</dbReference>
<dbReference type="EMBL" id="LZYE01000136">
    <property type="protein sequence ID" value="OFC36733.1"/>
    <property type="molecule type" value="Genomic_DNA"/>
</dbReference>
<keyword evidence="4" id="KW-0949">S-adenosyl-L-methionine</keyword>
<evidence type="ECO:0000256" key="7">
    <source>
        <dbReference type="ARBA" id="ARBA00049120"/>
    </source>
</evidence>
<evidence type="ECO:0000313" key="10">
    <source>
        <dbReference type="EMBL" id="OFC36733.1"/>
    </source>
</evidence>
<dbReference type="InterPro" id="IPR017985">
    <property type="entry name" value="MeTrfase_CN4_CS"/>
</dbReference>
<dbReference type="AlphaFoldDB" id="A0A1E7YNU5"/>
<evidence type="ECO:0000256" key="5">
    <source>
        <dbReference type="ARBA" id="ARBA00022747"/>
    </source>
</evidence>
<proteinExistence type="inferred from homology"/>
<keyword evidence="5" id="KW-0680">Restriction system</keyword>